<evidence type="ECO:0000256" key="1">
    <source>
        <dbReference type="SAM" id="Phobius"/>
    </source>
</evidence>
<dbReference type="Proteomes" id="UP001175228">
    <property type="component" value="Unassembled WGS sequence"/>
</dbReference>
<keyword evidence="3" id="KW-1185">Reference proteome</keyword>
<name>A0AA39UVG6_9AGAR</name>
<keyword evidence="1" id="KW-1133">Transmembrane helix</keyword>
<keyword evidence="1" id="KW-0812">Transmembrane</keyword>
<evidence type="ECO:0000313" key="3">
    <source>
        <dbReference type="Proteomes" id="UP001175228"/>
    </source>
</evidence>
<accession>A0AA39UVG6</accession>
<reference evidence="2" key="1">
    <citation type="submission" date="2023-06" db="EMBL/GenBank/DDBJ databases">
        <authorList>
            <consortium name="Lawrence Berkeley National Laboratory"/>
            <person name="Ahrendt S."/>
            <person name="Sahu N."/>
            <person name="Indic B."/>
            <person name="Wong-Bajracharya J."/>
            <person name="Merenyi Z."/>
            <person name="Ke H.-M."/>
            <person name="Monk M."/>
            <person name="Kocsube S."/>
            <person name="Drula E."/>
            <person name="Lipzen A."/>
            <person name="Balint B."/>
            <person name="Henrissat B."/>
            <person name="Andreopoulos B."/>
            <person name="Martin F.M."/>
            <person name="Harder C.B."/>
            <person name="Rigling D."/>
            <person name="Ford K.L."/>
            <person name="Foster G.D."/>
            <person name="Pangilinan J."/>
            <person name="Papanicolaou A."/>
            <person name="Barry K."/>
            <person name="LaButti K."/>
            <person name="Viragh M."/>
            <person name="Koriabine M."/>
            <person name="Yan M."/>
            <person name="Riley R."/>
            <person name="Champramary S."/>
            <person name="Plett K.L."/>
            <person name="Tsai I.J."/>
            <person name="Slot J."/>
            <person name="Sipos G."/>
            <person name="Plett J."/>
            <person name="Nagy L.G."/>
            <person name="Grigoriev I.V."/>
        </authorList>
    </citation>
    <scope>NUCLEOTIDE SEQUENCE</scope>
    <source>
        <strain evidence="2">HWK02</strain>
    </source>
</reference>
<gene>
    <name evidence="2" type="ORF">EDD18DRAFT_1355324</name>
</gene>
<sequence>MTSLPTSSKLPLDPTSGPFYEAPFQSTITAGTGWDKNLCGILHRKSPMPYSAFKEIASAYAELLHMLETSNGSLVGLHYRSNLKQILSTAENFICFSEWHDEPSSLRLLSDIRNCLPYWYAMARLSECRHQSKTTSSKIETEISLLRDKMGLERQYKDFDNRRLLTSITCVSKILAEVSIALFTCMILLAVVLPWHWKFIISKARFALAIGAVAYLGFDTSKRIQRYVLAVQNLYMHYFLFIWGWNDLKACLTLIAEMEKDIPISDRTDMEAFIESFQASFLEERGELRRLQTQISVSLI</sequence>
<proteinExistence type="predicted"/>
<organism evidence="2 3">
    <name type="scientific">Armillaria luteobubalina</name>
    <dbReference type="NCBI Taxonomy" id="153913"/>
    <lineage>
        <taxon>Eukaryota</taxon>
        <taxon>Fungi</taxon>
        <taxon>Dikarya</taxon>
        <taxon>Basidiomycota</taxon>
        <taxon>Agaricomycotina</taxon>
        <taxon>Agaricomycetes</taxon>
        <taxon>Agaricomycetidae</taxon>
        <taxon>Agaricales</taxon>
        <taxon>Marasmiineae</taxon>
        <taxon>Physalacriaceae</taxon>
        <taxon>Armillaria</taxon>
    </lineage>
</organism>
<feature type="transmembrane region" description="Helical" evidence="1">
    <location>
        <begin position="164"/>
        <end position="193"/>
    </location>
</feature>
<comment type="caution">
    <text evidence="2">The sequence shown here is derived from an EMBL/GenBank/DDBJ whole genome shotgun (WGS) entry which is preliminary data.</text>
</comment>
<keyword evidence="1" id="KW-0472">Membrane</keyword>
<dbReference type="AlphaFoldDB" id="A0AA39UVG6"/>
<protein>
    <submittedName>
        <fullName evidence="2">Uncharacterized protein</fullName>
    </submittedName>
</protein>
<dbReference type="EMBL" id="JAUEPU010000020">
    <property type="protein sequence ID" value="KAK0494580.1"/>
    <property type="molecule type" value="Genomic_DNA"/>
</dbReference>
<evidence type="ECO:0000313" key="2">
    <source>
        <dbReference type="EMBL" id="KAK0494580.1"/>
    </source>
</evidence>